<feature type="domain" description="ABC transporter" evidence="11">
    <location>
        <begin position="2"/>
        <end position="237"/>
    </location>
</feature>
<evidence type="ECO:0000256" key="9">
    <source>
        <dbReference type="ARBA" id="ARBA00038388"/>
    </source>
</evidence>
<dbReference type="PANTHER" id="PTHR24220:SF86">
    <property type="entry name" value="ABC TRANSPORTER ABCH.1"/>
    <property type="match status" value="1"/>
</dbReference>
<evidence type="ECO:0000313" key="13">
    <source>
        <dbReference type="Proteomes" id="UP000291269"/>
    </source>
</evidence>
<evidence type="ECO:0000256" key="4">
    <source>
        <dbReference type="ARBA" id="ARBA00022692"/>
    </source>
</evidence>
<dbReference type="GO" id="GO:0016887">
    <property type="term" value="F:ATP hydrolysis activity"/>
    <property type="evidence" value="ECO:0007669"/>
    <property type="project" value="InterPro"/>
</dbReference>
<keyword evidence="8 10" id="KW-0472">Membrane</keyword>
<dbReference type="InterPro" id="IPR015854">
    <property type="entry name" value="ABC_transpr_LolD-like"/>
</dbReference>
<feature type="transmembrane region" description="Helical" evidence="10">
    <location>
        <begin position="763"/>
        <end position="788"/>
    </location>
</feature>
<dbReference type="Proteomes" id="UP000291269">
    <property type="component" value="Unassembled WGS sequence"/>
</dbReference>
<comment type="caution">
    <text evidence="12">The sequence shown here is derived from an EMBL/GenBank/DDBJ whole genome shotgun (WGS) entry which is preliminary data.</text>
</comment>
<dbReference type="RefSeq" id="WP_129224346.1">
    <property type="nucleotide sequence ID" value="NZ_SDOZ01000002.1"/>
</dbReference>
<dbReference type="GO" id="GO:0005886">
    <property type="term" value="C:plasma membrane"/>
    <property type="evidence" value="ECO:0007669"/>
    <property type="project" value="UniProtKB-SubCell"/>
</dbReference>
<dbReference type="Gene3D" id="3.40.50.300">
    <property type="entry name" value="P-loop containing nucleotide triphosphate hydrolases"/>
    <property type="match status" value="1"/>
</dbReference>
<evidence type="ECO:0000256" key="7">
    <source>
        <dbReference type="ARBA" id="ARBA00022989"/>
    </source>
</evidence>
<proteinExistence type="inferred from homology"/>
<keyword evidence="6 12" id="KW-0067">ATP-binding</keyword>
<evidence type="ECO:0000256" key="2">
    <source>
        <dbReference type="ARBA" id="ARBA00022448"/>
    </source>
</evidence>
<dbReference type="PANTHER" id="PTHR24220">
    <property type="entry name" value="IMPORT ATP-BINDING PROTEIN"/>
    <property type="match status" value="1"/>
</dbReference>
<dbReference type="SUPFAM" id="SSF52540">
    <property type="entry name" value="P-loop containing nucleoside triphosphate hydrolases"/>
    <property type="match status" value="1"/>
</dbReference>
<evidence type="ECO:0000256" key="10">
    <source>
        <dbReference type="SAM" id="Phobius"/>
    </source>
</evidence>
<sequence>MLELKDIKKTYQSKRVEVEALKGITLTLPERGMVFIVGKSGSGKSTLLNILGGLDVPTAGELLIDGKSTKAFKAGDYDRYRNEYVGFVFQEYNLIEGLNVIENVSMALDLQGEKDYGAVERELARVELSGFEKRNVSTLSGGQKQRVAIARALVKQPKILIADEPTGALDSETGESLFRLLKDIARDRLIVVVSHDLEFARQYADRIIELKDGKVIADQESRAPMSSVKAIKKDVRVKRRGLNLARVFCLALKGMKKNPVRCAISLVLCAFSFILLGISFLSSQYDVNETMAYSLEKYDPEVLLSRNSLYTYSEMQQLRGTYPGLEFNAVFGVDGTETGRIVVTKENEPDLYSAYASQNRQGYLTEFSTIICNGYELVEGRLPEKNDEVAIPLGMFYAMTEYGGENLDWGIVKNFDDILGKYFRAPYLQIVGIVDTKIDAKFDILKDYTYQEIMEIEREKDSTGLRSLFDLYCIYMEDSTRSCGFVKEGFLPEQLSFVNPGLSTRDGYGLAYQTVYDTREFDYIAGFSDLADNDKINLYLKGNKQDIGKDEIVLPWALLDHIRPGISSEVQGKLDSVVDDYVEETVGKHYEDPAFCQRFDTEHASTQDVKIQYAAAICNYDEYYYENPFGKSGYELSLPLREKIFDRTEISLQLKNISPTGETGYTKKVVGFFHDTPETVRLYSNRHDNYAVLADNDILSVYEAKKTANIYCLSVNVTSGNSGEAFVSKYKSRPNSESDDPFITGFFRGEVTKDVQLVDEHFYYFKTMGLLFGGVLAGVSVLMMFNFISSNVRDRKREIGILRALGTTAGGVCKIFALEALILSTVTAILASILSYITIIQLNSIFIAEVITPIEPLRFTGWFILLLLGVSLLISLVSSIVPLCRIIRMQPVDAIRE</sequence>
<feature type="transmembrane region" description="Helical" evidence="10">
    <location>
        <begin position="828"/>
        <end position="847"/>
    </location>
</feature>
<keyword evidence="2" id="KW-0813">Transport</keyword>
<dbReference type="OrthoDB" id="2079174at2"/>
<dbReference type="InterPro" id="IPR003439">
    <property type="entry name" value="ABC_transporter-like_ATP-bd"/>
</dbReference>
<dbReference type="GO" id="GO:0022857">
    <property type="term" value="F:transmembrane transporter activity"/>
    <property type="evidence" value="ECO:0007669"/>
    <property type="project" value="TreeGrafter"/>
</dbReference>
<dbReference type="PROSITE" id="PS50893">
    <property type="entry name" value="ABC_TRANSPORTER_2"/>
    <property type="match status" value="1"/>
</dbReference>
<dbReference type="SMART" id="SM00382">
    <property type="entry name" value="AAA"/>
    <property type="match status" value="1"/>
</dbReference>
<dbReference type="PROSITE" id="PS00211">
    <property type="entry name" value="ABC_TRANSPORTER_1"/>
    <property type="match status" value="1"/>
</dbReference>
<feature type="transmembrane region" description="Helical" evidence="10">
    <location>
        <begin position="859"/>
        <end position="881"/>
    </location>
</feature>
<dbReference type="AlphaFoldDB" id="A0A4Q2KDG8"/>
<dbReference type="EMBL" id="SDOZ01000002">
    <property type="protein sequence ID" value="RXZ61552.1"/>
    <property type="molecule type" value="Genomic_DNA"/>
</dbReference>
<keyword evidence="5" id="KW-0547">Nucleotide-binding</keyword>
<feature type="transmembrane region" description="Helical" evidence="10">
    <location>
        <begin position="262"/>
        <end position="281"/>
    </location>
</feature>
<dbReference type="InterPro" id="IPR017911">
    <property type="entry name" value="MacB-like_ATP-bd"/>
</dbReference>
<evidence type="ECO:0000256" key="5">
    <source>
        <dbReference type="ARBA" id="ARBA00022741"/>
    </source>
</evidence>
<dbReference type="InterPro" id="IPR003593">
    <property type="entry name" value="AAA+_ATPase"/>
</dbReference>
<keyword evidence="4 10" id="KW-0812">Transmembrane</keyword>
<evidence type="ECO:0000256" key="3">
    <source>
        <dbReference type="ARBA" id="ARBA00022475"/>
    </source>
</evidence>
<dbReference type="Pfam" id="PF02687">
    <property type="entry name" value="FtsX"/>
    <property type="match status" value="1"/>
</dbReference>
<dbReference type="InterPro" id="IPR017871">
    <property type="entry name" value="ABC_transporter-like_CS"/>
</dbReference>
<dbReference type="GO" id="GO:0005524">
    <property type="term" value="F:ATP binding"/>
    <property type="evidence" value="ECO:0007669"/>
    <property type="project" value="UniProtKB-KW"/>
</dbReference>
<reference evidence="12 13" key="1">
    <citation type="journal article" date="2019" name="Gut">
        <title>Antibiotics-induced monodominance of a novel gut bacterial order.</title>
        <authorList>
            <person name="Hildebrand F."/>
            <person name="Moitinho-Silva L."/>
            <person name="Blasche S."/>
            <person name="Jahn M.T."/>
            <person name="Gossmann T.I."/>
            <person name="Heuerta-Cepas J."/>
            <person name="Hercog R."/>
            <person name="Luetge M."/>
            <person name="Bahram M."/>
            <person name="Pryszlak A."/>
            <person name="Alves R.J."/>
            <person name="Waszak S.M."/>
            <person name="Zhu A."/>
            <person name="Ye L."/>
            <person name="Costea P.I."/>
            <person name="Aalvink S."/>
            <person name="Belzer C."/>
            <person name="Forslund S.K."/>
            <person name="Sunagawa S."/>
            <person name="Hentschel U."/>
            <person name="Merten C."/>
            <person name="Patil K.R."/>
            <person name="Benes V."/>
            <person name="Bork P."/>
        </authorList>
    </citation>
    <scope>NUCLEOTIDE SEQUENCE [LARGE SCALE GENOMIC DNA]</scope>
    <source>
        <strain evidence="12 13">HDS1380</strain>
    </source>
</reference>
<evidence type="ECO:0000256" key="6">
    <source>
        <dbReference type="ARBA" id="ARBA00022840"/>
    </source>
</evidence>
<protein>
    <submittedName>
        <fullName evidence="12">ABC transporter ATP-binding protein/permease</fullName>
    </submittedName>
</protein>
<keyword evidence="13" id="KW-1185">Reference proteome</keyword>
<comment type="subcellular location">
    <subcellularLocation>
        <location evidence="1">Cell inner membrane</location>
        <topology evidence="1">Multi-pass membrane protein</topology>
    </subcellularLocation>
</comment>
<dbReference type="CDD" id="cd03255">
    <property type="entry name" value="ABC_MJ0796_LolCDE_FtsE"/>
    <property type="match status" value="1"/>
</dbReference>
<name>A0A4Q2KDG8_9FIRM</name>
<organism evidence="12 13">
    <name type="scientific">Candidatus Borkfalkia ceftriaxoniphila</name>
    <dbReference type="NCBI Taxonomy" id="2508949"/>
    <lineage>
        <taxon>Bacteria</taxon>
        <taxon>Bacillati</taxon>
        <taxon>Bacillota</taxon>
        <taxon>Clostridia</taxon>
        <taxon>Christensenellales</taxon>
        <taxon>Christensenellaceae</taxon>
        <taxon>Candidatus Borkfalkia</taxon>
    </lineage>
</organism>
<evidence type="ECO:0000259" key="11">
    <source>
        <dbReference type="PROSITE" id="PS50893"/>
    </source>
</evidence>
<evidence type="ECO:0000313" key="12">
    <source>
        <dbReference type="EMBL" id="RXZ61552.1"/>
    </source>
</evidence>
<comment type="similarity">
    <text evidence="9">Belongs to the ABC transporter superfamily. Macrolide exporter (TC 3.A.1.122) family.</text>
</comment>
<dbReference type="InterPro" id="IPR027417">
    <property type="entry name" value="P-loop_NTPase"/>
</dbReference>
<keyword evidence="7 10" id="KW-1133">Transmembrane helix</keyword>
<keyword evidence="3" id="KW-1003">Cell membrane</keyword>
<evidence type="ECO:0000256" key="8">
    <source>
        <dbReference type="ARBA" id="ARBA00023136"/>
    </source>
</evidence>
<accession>A0A4Q2KDG8</accession>
<gene>
    <name evidence="12" type="ORF">ESZ91_03940</name>
</gene>
<dbReference type="InterPro" id="IPR003838">
    <property type="entry name" value="ABC3_permease_C"/>
</dbReference>
<dbReference type="Pfam" id="PF00005">
    <property type="entry name" value="ABC_tran"/>
    <property type="match status" value="1"/>
</dbReference>
<evidence type="ECO:0000256" key="1">
    <source>
        <dbReference type="ARBA" id="ARBA00004429"/>
    </source>
</evidence>